<protein>
    <submittedName>
        <fullName evidence="1">Uncharacterized protein</fullName>
    </submittedName>
</protein>
<dbReference type="EMBL" id="BMWX01000005">
    <property type="protein sequence ID" value="GGZ34606.1"/>
    <property type="molecule type" value="Genomic_DNA"/>
</dbReference>
<proteinExistence type="predicted"/>
<reference evidence="1" key="2">
    <citation type="submission" date="2020-09" db="EMBL/GenBank/DDBJ databases">
        <authorList>
            <person name="Sun Q."/>
            <person name="Kim S."/>
        </authorList>
    </citation>
    <scope>NUCLEOTIDE SEQUENCE</scope>
    <source>
        <strain evidence="1">KCTC 12368</strain>
    </source>
</reference>
<name>A0A918Q5M3_9BACT</name>
<evidence type="ECO:0000313" key="1">
    <source>
        <dbReference type="EMBL" id="GGZ34606.1"/>
    </source>
</evidence>
<sequence>MFDLRADPYEQADITSNTYWDFVLRHAFLIVPAQKEAGKFLETFKEYPPRQAPASFNLEDVMKKLSTAGGS</sequence>
<comment type="caution">
    <text evidence="1">The sequence shown here is derived from an EMBL/GenBank/DDBJ whole genome shotgun (WGS) entry which is preliminary data.</text>
</comment>
<organism evidence="1 2">
    <name type="scientific">Echinicola pacifica</name>
    <dbReference type="NCBI Taxonomy" id="346377"/>
    <lineage>
        <taxon>Bacteria</taxon>
        <taxon>Pseudomonadati</taxon>
        <taxon>Bacteroidota</taxon>
        <taxon>Cytophagia</taxon>
        <taxon>Cytophagales</taxon>
        <taxon>Cyclobacteriaceae</taxon>
        <taxon>Echinicola</taxon>
    </lineage>
</organism>
<dbReference type="AlphaFoldDB" id="A0A918Q5M3"/>
<reference evidence="1" key="1">
    <citation type="journal article" date="2014" name="Int. J. Syst. Evol. Microbiol.">
        <title>Complete genome sequence of Corynebacterium casei LMG S-19264T (=DSM 44701T), isolated from a smear-ripened cheese.</title>
        <authorList>
            <consortium name="US DOE Joint Genome Institute (JGI-PGF)"/>
            <person name="Walter F."/>
            <person name="Albersmeier A."/>
            <person name="Kalinowski J."/>
            <person name="Ruckert C."/>
        </authorList>
    </citation>
    <scope>NUCLEOTIDE SEQUENCE</scope>
    <source>
        <strain evidence="1">KCTC 12368</strain>
    </source>
</reference>
<gene>
    <name evidence="1" type="ORF">GCM10007049_29970</name>
</gene>
<accession>A0A918Q5M3</accession>
<evidence type="ECO:0000313" key="2">
    <source>
        <dbReference type="Proteomes" id="UP000619457"/>
    </source>
</evidence>
<keyword evidence="2" id="KW-1185">Reference proteome</keyword>
<dbReference type="Proteomes" id="UP000619457">
    <property type="component" value="Unassembled WGS sequence"/>
</dbReference>